<dbReference type="Gene3D" id="3.40.50.720">
    <property type="entry name" value="NAD(P)-binding Rossmann-like Domain"/>
    <property type="match status" value="1"/>
</dbReference>
<evidence type="ECO:0000256" key="7">
    <source>
        <dbReference type="SAM" id="MobiDB-lite"/>
    </source>
</evidence>
<evidence type="ECO:0000256" key="5">
    <source>
        <dbReference type="ARBA" id="ARBA00023098"/>
    </source>
</evidence>
<feature type="region of interest" description="Disordered" evidence="7">
    <location>
        <begin position="312"/>
        <end position="345"/>
    </location>
</feature>
<evidence type="ECO:0000256" key="6">
    <source>
        <dbReference type="ARBA" id="ARBA00023593"/>
    </source>
</evidence>
<name>A0A3N2PP41_SODAK</name>
<keyword evidence="9" id="KW-1185">Reference proteome</keyword>
<accession>A0A3N2PP41</accession>
<dbReference type="GO" id="GO:0005789">
    <property type="term" value="C:endoplasmic reticulum membrane"/>
    <property type="evidence" value="ECO:0007669"/>
    <property type="project" value="TreeGrafter"/>
</dbReference>
<evidence type="ECO:0000256" key="1">
    <source>
        <dbReference type="ARBA" id="ARBA00022516"/>
    </source>
</evidence>
<proteinExistence type="inferred from homology"/>
<feature type="compositionally biased region" description="Low complexity" evidence="7">
    <location>
        <begin position="322"/>
        <end position="338"/>
    </location>
</feature>
<comment type="similarity">
    <text evidence="6">Belongs to the short-chain dehydrogenases/reductases (SDR) family. ERG27 subfamily.</text>
</comment>
<dbReference type="STRING" id="1314773.A0A3N2PP41"/>
<evidence type="ECO:0000256" key="3">
    <source>
        <dbReference type="ARBA" id="ARBA00022955"/>
    </source>
</evidence>
<sequence>MTRARKAPNLPKHQADGIVKMPAAPWDRAQSHEQLFVLITGANSGVGLGTAERLIDEFLASRSLSSHLILVPTTRSVAKSRETIESLRAYLRNTAARSRTLTSRAGHSYSPQDTIDRVHLLSVQLDLCNLRNVHEVAAQLVHGTVTDPTDPSTPRYRIPRLDAVVLNAGIGGWTGLNWAGLTYSFFVKGLMYMATYPDYKLARSGAVVRQSVEGADACPPVLGEIFCANVFGHYVLAHELLPLLSRDSEKERPARIIWTSSIEADAISLNLDDFQGIESKVPYENSKRITDILALTSHLPSVRKYVNSYFQADDDDDDDDNNNNNNNNSSSSSSSSNDDASEAEVKPVPPAMYVTHPGIVHSTLMPLPFFLVNLYWFALLMCRWLGSPWHVVDGYRGGAASVWMVLEDQETLEELEAHKVKWGSCCNFMGTTGVKKTEVEGWGWEGKAEDRESLAKDPALGVLRKLKGRRPEAQEPTLEDLAGFEELGISCWKEMERLRLEWQGILRAGTKSGAADEKI</sequence>
<evidence type="ECO:0000313" key="9">
    <source>
        <dbReference type="Proteomes" id="UP000272025"/>
    </source>
</evidence>
<dbReference type="GO" id="GO:0005741">
    <property type="term" value="C:mitochondrial outer membrane"/>
    <property type="evidence" value="ECO:0007669"/>
    <property type="project" value="TreeGrafter"/>
</dbReference>
<protein>
    <recommendedName>
        <fullName evidence="10">3-ketosteroid reductase</fullName>
    </recommendedName>
</protein>
<keyword evidence="2" id="KW-0521">NADP</keyword>
<dbReference type="GO" id="GO:0006696">
    <property type="term" value="P:ergosterol biosynthetic process"/>
    <property type="evidence" value="ECO:0007669"/>
    <property type="project" value="TreeGrafter"/>
</dbReference>
<dbReference type="GO" id="GO:0005811">
    <property type="term" value="C:lipid droplet"/>
    <property type="evidence" value="ECO:0007669"/>
    <property type="project" value="TreeGrafter"/>
</dbReference>
<dbReference type="OrthoDB" id="9989144at2759"/>
<dbReference type="GO" id="GO:0000253">
    <property type="term" value="F:3-beta-hydroxysteroid 3-dehydrogenase (NADP+) activity"/>
    <property type="evidence" value="ECO:0007669"/>
    <property type="project" value="TreeGrafter"/>
</dbReference>
<dbReference type="EMBL" id="ML119059">
    <property type="protein sequence ID" value="ROT36291.1"/>
    <property type="molecule type" value="Genomic_DNA"/>
</dbReference>
<reference evidence="8 9" key="1">
    <citation type="journal article" date="2018" name="Mol. Ecol.">
        <title>The obligate alkalophilic soda-lake fungus Sodiomyces alkalinus has shifted to a protein diet.</title>
        <authorList>
            <person name="Grum-Grzhimaylo A.A."/>
            <person name="Falkoski D.L."/>
            <person name="van den Heuvel J."/>
            <person name="Valero-Jimenez C.A."/>
            <person name="Min B."/>
            <person name="Choi I.G."/>
            <person name="Lipzen A."/>
            <person name="Daum C.G."/>
            <person name="Aanen D.K."/>
            <person name="Tsang A."/>
            <person name="Henrissat B."/>
            <person name="Bilanenko E.N."/>
            <person name="de Vries R.P."/>
            <person name="van Kan J.A.L."/>
            <person name="Grigoriev I.V."/>
            <person name="Debets A.J.M."/>
        </authorList>
    </citation>
    <scope>NUCLEOTIDE SEQUENCE [LARGE SCALE GENOMIC DNA]</scope>
    <source>
        <strain evidence="8 9">F11</strain>
    </source>
</reference>
<organism evidence="8 9">
    <name type="scientific">Sodiomyces alkalinus (strain CBS 110278 / VKM F-3762 / F11)</name>
    <name type="common">Alkaliphilic filamentous fungus</name>
    <dbReference type="NCBI Taxonomy" id="1314773"/>
    <lineage>
        <taxon>Eukaryota</taxon>
        <taxon>Fungi</taxon>
        <taxon>Dikarya</taxon>
        <taxon>Ascomycota</taxon>
        <taxon>Pezizomycotina</taxon>
        <taxon>Sordariomycetes</taxon>
        <taxon>Hypocreomycetidae</taxon>
        <taxon>Glomerellales</taxon>
        <taxon>Plectosphaerellaceae</taxon>
        <taxon>Sodiomyces</taxon>
    </lineage>
</organism>
<dbReference type="GeneID" id="39583594"/>
<dbReference type="AlphaFoldDB" id="A0A3N2PP41"/>
<evidence type="ECO:0000256" key="4">
    <source>
        <dbReference type="ARBA" id="ARBA00023002"/>
    </source>
</evidence>
<evidence type="ECO:0000256" key="2">
    <source>
        <dbReference type="ARBA" id="ARBA00022857"/>
    </source>
</evidence>
<keyword evidence="1" id="KW-0444">Lipid biosynthesis</keyword>
<evidence type="ECO:0008006" key="10">
    <source>
        <dbReference type="Google" id="ProtNLM"/>
    </source>
</evidence>
<dbReference type="Proteomes" id="UP000272025">
    <property type="component" value="Unassembled WGS sequence"/>
</dbReference>
<keyword evidence="4" id="KW-0560">Oxidoreductase</keyword>
<dbReference type="PANTHER" id="PTHR43647:SF1">
    <property type="entry name" value="3-KETO-STEROID REDUCTASE ERG27"/>
    <property type="match status" value="1"/>
</dbReference>
<dbReference type="RefSeq" id="XP_028464097.1">
    <property type="nucleotide sequence ID" value="XM_028615117.1"/>
</dbReference>
<feature type="compositionally biased region" description="Acidic residues" evidence="7">
    <location>
        <begin position="312"/>
        <end position="321"/>
    </location>
</feature>
<keyword evidence="5" id="KW-0443">Lipid metabolism</keyword>
<dbReference type="SUPFAM" id="SSF51735">
    <property type="entry name" value="NAD(P)-binding Rossmann-fold domains"/>
    <property type="match status" value="1"/>
</dbReference>
<evidence type="ECO:0000313" key="8">
    <source>
        <dbReference type="EMBL" id="ROT36291.1"/>
    </source>
</evidence>
<dbReference type="InterPro" id="IPR051593">
    <property type="entry name" value="Ergosterol_Biosynth_ERG27"/>
</dbReference>
<dbReference type="PANTHER" id="PTHR43647">
    <property type="entry name" value="DEHYDROGENASE"/>
    <property type="match status" value="1"/>
</dbReference>
<gene>
    <name evidence="8" type="ORF">SODALDRAFT_380625</name>
</gene>
<dbReference type="InterPro" id="IPR036291">
    <property type="entry name" value="NAD(P)-bd_dom_sf"/>
</dbReference>
<keyword evidence="3" id="KW-0752">Steroid biosynthesis</keyword>